<evidence type="ECO:0000313" key="1">
    <source>
        <dbReference type="EMBL" id="KAK9679279.1"/>
    </source>
</evidence>
<keyword evidence="2" id="KW-1185">Reference proteome</keyword>
<name>A0AAW1HRW4_POPJA</name>
<dbReference type="AlphaFoldDB" id="A0AAW1HRW4"/>
<comment type="caution">
    <text evidence="1">The sequence shown here is derived from an EMBL/GenBank/DDBJ whole genome shotgun (WGS) entry which is preliminary data.</text>
</comment>
<reference evidence="1 2" key="1">
    <citation type="journal article" date="2024" name="BMC Genomics">
        <title>De novo assembly and annotation of Popillia japonica's genome with initial clues to its potential as an invasive pest.</title>
        <authorList>
            <person name="Cucini C."/>
            <person name="Boschi S."/>
            <person name="Funari R."/>
            <person name="Cardaioli E."/>
            <person name="Iannotti N."/>
            <person name="Marturano G."/>
            <person name="Paoli F."/>
            <person name="Bruttini M."/>
            <person name="Carapelli A."/>
            <person name="Frati F."/>
            <person name="Nardi F."/>
        </authorList>
    </citation>
    <scope>NUCLEOTIDE SEQUENCE [LARGE SCALE GENOMIC DNA]</scope>
    <source>
        <strain evidence="1">DMR45628</strain>
    </source>
</reference>
<accession>A0AAW1HRW4</accession>
<protein>
    <submittedName>
        <fullName evidence="1">Uncharacterized protein</fullName>
    </submittedName>
</protein>
<proteinExistence type="predicted"/>
<evidence type="ECO:0000313" key="2">
    <source>
        <dbReference type="Proteomes" id="UP001458880"/>
    </source>
</evidence>
<sequence length="73" mass="8428">MEDPSQLVALHFKRYGRRIKEQIFSVRSTSGINTTSIYDFVKDLICKHRSDGRCGQTASPLGKFMRKSDKWCT</sequence>
<gene>
    <name evidence="1" type="ORF">QE152_g40151</name>
</gene>
<dbReference type="EMBL" id="JASPKY010001051">
    <property type="protein sequence ID" value="KAK9679279.1"/>
    <property type="molecule type" value="Genomic_DNA"/>
</dbReference>
<organism evidence="1 2">
    <name type="scientific">Popillia japonica</name>
    <name type="common">Japanese beetle</name>
    <dbReference type="NCBI Taxonomy" id="7064"/>
    <lineage>
        <taxon>Eukaryota</taxon>
        <taxon>Metazoa</taxon>
        <taxon>Ecdysozoa</taxon>
        <taxon>Arthropoda</taxon>
        <taxon>Hexapoda</taxon>
        <taxon>Insecta</taxon>
        <taxon>Pterygota</taxon>
        <taxon>Neoptera</taxon>
        <taxon>Endopterygota</taxon>
        <taxon>Coleoptera</taxon>
        <taxon>Polyphaga</taxon>
        <taxon>Scarabaeiformia</taxon>
        <taxon>Scarabaeidae</taxon>
        <taxon>Rutelinae</taxon>
        <taxon>Popillia</taxon>
    </lineage>
</organism>
<dbReference type="Proteomes" id="UP001458880">
    <property type="component" value="Unassembled WGS sequence"/>
</dbReference>